<keyword evidence="1" id="KW-1185">Reference proteome</keyword>
<evidence type="ECO:0000313" key="1">
    <source>
        <dbReference type="Proteomes" id="UP000887565"/>
    </source>
</evidence>
<accession>A0A915K9A6</accession>
<evidence type="ECO:0000313" key="2">
    <source>
        <dbReference type="WBParaSite" id="nRc.2.0.1.t35328-RA"/>
    </source>
</evidence>
<name>A0A915K9A6_ROMCU</name>
<dbReference type="WBParaSite" id="nRc.2.0.1.t35328-RA">
    <property type="protein sequence ID" value="nRc.2.0.1.t35328-RA"/>
    <property type="gene ID" value="nRc.2.0.1.g35328"/>
</dbReference>
<dbReference type="AlphaFoldDB" id="A0A915K9A6"/>
<reference evidence="2" key="1">
    <citation type="submission" date="2022-11" db="UniProtKB">
        <authorList>
            <consortium name="WormBaseParasite"/>
        </authorList>
    </citation>
    <scope>IDENTIFICATION</scope>
</reference>
<organism evidence="1 2">
    <name type="scientific">Romanomermis culicivorax</name>
    <name type="common">Nematode worm</name>
    <dbReference type="NCBI Taxonomy" id="13658"/>
    <lineage>
        <taxon>Eukaryota</taxon>
        <taxon>Metazoa</taxon>
        <taxon>Ecdysozoa</taxon>
        <taxon>Nematoda</taxon>
        <taxon>Enoplea</taxon>
        <taxon>Dorylaimia</taxon>
        <taxon>Mermithida</taxon>
        <taxon>Mermithoidea</taxon>
        <taxon>Mermithidae</taxon>
        <taxon>Romanomermis</taxon>
    </lineage>
</organism>
<dbReference type="Proteomes" id="UP000887565">
    <property type="component" value="Unplaced"/>
</dbReference>
<sequence>MMGTDLTGPKLTIFTHKQQNYEGFHRPFYECLQVIHILTSFNQVLYQKFVQSKLLATQQTKQENGNQY</sequence>
<protein>
    <submittedName>
        <fullName evidence="2">Uncharacterized protein</fullName>
    </submittedName>
</protein>
<proteinExistence type="predicted"/>